<keyword evidence="13" id="KW-1185">Reference proteome</keyword>
<keyword evidence="8 11" id="KW-0333">Golgi apparatus</keyword>
<keyword evidence="9 11" id="KW-0472">Membrane</keyword>
<evidence type="ECO:0000256" key="6">
    <source>
        <dbReference type="ARBA" id="ARBA00022968"/>
    </source>
</evidence>
<dbReference type="InterPro" id="IPR002659">
    <property type="entry name" value="Glyco_trans_31"/>
</dbReference>
<keyword evidence="10" id="KW-0325">Glycoprotein</keyword>
<dbReference type="PANTHER" id="PTHR11214">
    <property type="entry name" value="BETA-1,3-N-ACETYLGLUCOSAMINYLTRANSFERASE"/>
    <property type="match status" value="1"/>
</dbReference>
<evidence type="ECO:0000256" key="11">
    <source>
        <dbReference type="RuleBase" id="RU363063"/>
    </source>
</evidence>
<dbReference type="Pfam" id="PF01762">
    <property type="entry name" value="Galactosyl_T"/>
    <property type="match status" value="1"/>
</dbReference>
<evidence type="ECO:0000313" key="13">
    <source>
        <dbReference type="Proteomes" id="UP000596742"/>
    </source>
</evidence>
<dbReference type="Gene3D" id="3.90.550.50">
    <property type="match status" value="1"/>
</dbReference>
<dbReference type="GO" id="GO:0016758">
    <property type="term" value="F:hexosyltransferase activity"/>
    <property type="evidence" value="ECO:0007669"/>
    <property type="project" value="InterPro"/>
</dbReference>
<keyword evidence="7 11" id="KW-1133">Transmembrane helix</keyword>
<evidence type="ECO:0000256" key="8">
    <source>
        <dbReference type="ARBA" id="ARBA00023034"/>
    </source>
</evidence>
<feature type="transmembrane region" description="Helical" evidence="11">
    <location>
        <begin position="12"/>
        <end position="33"/>
    </location>
</feature>
<sequence>MLLRRSCRSAPLVNILFVMTIFATSCVLCFVFLTQPLIQFHELCIHKSIVRTNLREIVEEIFTKGSTTSEPVNPTNIEYIYKPLHVCDLHNGLDYLLVLVKSDASNIARRLSIRQTWGNISNPHIKVIYLLGYASVVQDMIDIESFTFKDILQGHFIDIYDNNIYKTAMAFQYAVNNCINTQFLFFVDDDFFINILKINQYLETLTTTVKLKLFKGHIIKNAKPKRNKSSKWYLTREEYPCDYFPNYPAGGAILMSMTIAKLLKIAFPYVKFIRIDDVYLGIMAMILNINLQNDERFDFSYTSPMHLKKMFASHGYEDHKQVLAIWDVFLASMSLNSSTDLNKQIYKS</sequence>
<keyword evidence="6 11" id="KW-0735">Signal-anchor</keyword>
<evidence type="ECO:0000256" key="7">
    <source>
        <dbReference type="ARBA" id="ARBA00022989"/>
    </source>
</evidence>
<evidence type="ECO:0000256" key="2">
    <source>
        <dbReference type="ARBA" id="ARBA00008661"/>
    </source>
</evidence>
<comment type="similarity">
    <text evidence="2 11">Belongs to the glycosyltransferase 31 family.</text>
</comment>
<evidence type="ECO:0000256" key="4">
    <source>
        <dbReference type="ARBA" id="ARBA00022679"/>
    </source>
</evidence>
<dbReference type="GO" id="GO:0006493">
    <property type="term" value="P:protein O-linked glycosylation"/>
    <property type="evidence" value="ECO:0007669"/>
    <property type="project" value="TreeGrafter"/>
</dbReference>
<gene>
    <name evidence="12" type="ORF">MGAL_10B003686</name>
</gene>
<proteinExistence type="inferred from homology"/>
<name>A0A8B6HR37_MYTGA</name>
<dbReference type="PANTHER" id="PTHR11214:SF349">
    <property type="entry name" value="BETA-1,3-GALACTOSYLTRANSFERASE BRN"/>
    <property type="match status" value="1"/>
</dbReference>
<dbReference type="Proteomes" id="UP000596742">
    <property type="component" value="Unassembled WGS sequence"/>
</dbReference>
<organism evidence="12 13">
    <name type="scientific">Mytilus galloprovincialis</name>
    <name type="common">Mediterranean mussel</name>
    <dbReference type="NCBI Taxonomy" id="29158"/>
    <lineage>
        <taxon>Eukaryota</taxon>
        <taxon>Metazoa</taxon>
        <taxon>Spiralia</taxon>
        <taxon>Lophotrochozoa</taxon>
        <taxon>Mollusca</taxon>
        <taxon>Bivalvia</taxon>
        <taxon>Autobranchia</taxon>
        <taxon>Pteriomorphia</taxon>
        <taxon>Mytilida</taxon>
        <taxon>Mytiloidea</taxon>
        <taxon>Mytilidae</taxon>
        <taxon>Mytilinae</taxon>
        <taxon>Mytilus</taxon>
    </lineage>
</organism>
<dbReference type="FunFam" id="3.90.550.50:FF:000001">
    <property type="entry name" value="Hexosyltransferase"/>
    <property type="match status" value="1"/>
</dbReference>
<accession>A0A8B6HR37</accession>
<dbReference type="PROSITE" id="PS51257">
    <property type="entry name" value="PROKAR_LIPOPROTEIN"/>
    <property type="match status" value="1"/>
</dbReference>
<evidence type="ECO:0000256" key="1">
    <source>
        <dbReference type="ARBA" id="ARBA00004323"/>
    </source>
</evidence>
<dbReference type="OrthoDB" id="6052873at2759"/>
<evidence type="ECO:0000256" key="9">
    <source>
        <dbReference type="ARBA" id="ARBA00023136"/>
    </source>
</evidence>
<reference evidence="12" key="1">
    <citation type="submission" date="2018-11" db="EMBL/GenBank/DDBJ databases">
        <authorList>
            <person name="Alioto T."/>
            <person name="Alioto T."/>
        </authorList>
    </citation>
    <scope>NUCLEOTIDE SEQUENCE</scope>
</reference>
<evidence type="ECO:0000313" key="12">
    <source>
        <dbReference type="EMBL" id="VDI83797.1"/>
    </source>
</evidence>
<comment type="caution">
    <text evidence="12">The sequence shown here is derived from an EMBL/GenBank/DDBJ whole genome shotgun (WGS) entry which is preliminary data.</text>
</comment>
<dbReference type="GO" id="GO:0008194">
    <property type="term" value="F:UDP-glycosyltransferase activity"/>
    <property type="evidence" value="ECO:0007669"/>
    <property type="project" value="TreeGrafter"/>
</dbReference>
<keyword evidence="5 11" id="KW-0812">Transmembrane</keyword>
<evidence type="ECO:0000256" key="3">
    <source>
        <dbReference type="ARBA" id="ARBA00022676"/>
    </source>
</evidence>
<dbReference type="GO" id="GO:0000139">
    <property type="term" value="C:Golgi membrane"/>
    <property type="evidence" value="ECO:0007669"/>
    <property type="project" value="UniProtKB-SubCell"/>
</dbReference>
<evidence type="ECO:0000256" key="5">
    <source>
        <dbReference type="ARBA" id="ARBA00022692"/>
    </source>
</evidence>
<comment type="subcellular location">
    <subcellularLocation>
        <location evidence="1 11">Golgi apparatus membrane</location>
        <topology evidence="1 11">Single-pass type II membrane protein</topology>
    </subcellularLocation>
</comment>
<keyword evidence="3 11" id="KW-0328">Glycosyltransferase</keyword>
<protein>
    <recommendedName>
        <fullName evidence="11">Hexosyltransferase</fullName>
        <ecNumber evidence="11">2.4.1.-</ecNumber>
    </recommendedName>
</protein>
<dbReference type="EMBL" id="UYJE01010503">
    <property type="protein sequence ID" value="VDI83797.1"/>
    <property type="molecule type" value="Genomic_DNA"/>
</dbReference>
<evidence type="ECO:0000256" key="10">
    <source>
        <dbReference type="ARBA" id="ARBA00023180"/>
    </source>
</evidence>
<keyword evidence="4" id="KW-0808">Transferase</keyword>
<dbReference type="AlphaFoldDB" id="A0A8B6HR37"/>
<dbReference type="EC" id="2.4.1.-" evidence="11"/>